<name>A0A833UC18_ACIBZ</name>
<accession>A0A833UC18</accession>
<dbReference type="SUPFAM" id="SSF53850">
    <property type="entry name" value="Periplasmic binding protein-like II"/>
    <property type="match status" value="1"/>
</dbReference>
<evidence type="ECO:0000313" key="9">
    <source>
        <dbReference type="Proteomes" id="UP000490535"/>
    </source>
</evidence>
<dbReference type="EMBL" id="WNDP01000063">
    <property type="protein sequence ID" value="KAF1024375.1"/>
    <property type="molecule type" value="Genomic_DNA"/>
</dbReference>
<comment type="subcellular location">
    <subcellularLocation>
        <location evidence="1">Membrane</location>
        <topology evidence="1">Lipid-anchor</topology>
    </subcellularLocation>
</comment>
<evidence type="ECO:0000256" key="4">
    <source>
        <dbReference type="ARBA" id="ARBA00023136"/>
    </source>
</evidence>
<dbReference type="Proteomes" id="UP000490535">
    <property type="component" value="Unassembled WGS sequence"/>
</dbReference>
<evidence type="ECO:0000256" key="1">
    <source>
        <dbReference type="ARBA" id="ARBA00004635"/>
    </source>
</evidence>
<dbReference type="Pfam" id="PF03180">
    <property type="entry name" value="Lipoprotein_9"/>
    <property type="match status" value="1"/>
</dbReference>
<reference evidence="9" key="1">
    <citation type="journal article" date="2020" name="MBio">
        <title>Horizontal gene transfer to a defensive symbiont with a reduced genome amongst a multipartite beetle microbiome.</title>
        <authorList>
            <person name="Waterworth S.C."/>
            <person name="Florez L.V."/>
            <person name="Rees E.R."/>
            <person name="Hertweck C."/>
            <person name="Kaltenpoth M."/>
            <person name="Kwan J.C."/>
        </authorList>
    </citation>
    <scope>NUCLEOTIDE SEQUENCE [LARGE SCALE GENOMIC DNA]</scope>
</reference>
<evidence type="ECO:0000256" key="2">
    <source>
        <dbReference type="ARBA" id="ARBA00008973"/>
    </source>
</evidence>
<keyword evidence="3" id="KW-0732">Signal</keyword>
<keyword evidence="4 7" id="KW-0472">Membrane</keyword>
<keyword evidence="6 8" id="KW-0449">Lipoprotein</keyword>
<keyword evidence="5" id="KW-0564">Palmitate</keyword>
<evidence type="ECO:0000313" key="8">
    <source>
        <dbReference type="EMBL" id="KAF1024375.1"/>
    </source>
</evidence>
<dbReference type="PANTHER" id="PTHR30429:SF1">
    <property type="entry name" value="D-METHIONINE-BINDING LIPOPROTEIN METQ-RELATED"/>
    <property type="match status" value="1"/>
</dbReference>
<keyword evidence="7" id="KW-1133">Transmembrane helix</keyword>
<keyword evidence="7" id="KW-0812">Transmembrane</keyword>
<comment type="caution">
    <text evidence="8">The sequence shown here is derived from an EMBL/GenBank/DDBJ whole genome shotgun (WGS) entry which is preliminary data.</text>
</comment>
<dbReference type="GO" id="GO:0016020">
    <property type="term" value="C:membrane"/>
    <property type="evidence" value="ECO:0007669"/>
    <property type="project" value="UniProtKB-SubCell"/>
</dbReference>
<gene>
    <name evidence="8" type="primary">metQ_2</name>
    <name evidence="8" type="ORF">GAK29_02607</name>
</gene>
<evidence type="ECO:0000256" key="6">
    <source>
        <dbReference type="ARBA" id="ARBA00023288"/>
    </source>
</evidence>
<dbReference type="InterPro" id="IPR004872">
    <property type="entry name" value="Lipoprotein_NlpA"/>
</dbReference>
<evidence type="ECO:0000256" key="7">
    <source>
        <dbReference type="SAM" id="Phobius"/>
    </source>
</evidence>
<feature type="transmembrane region" description="Helical" evidence="7">
    <location>
        <begin position="22"/>
        <end position="39"/>
    </location>
</feature>
<dbReference type="AlphaFoldDB" id="A0A833UC18"/>
<organism evidence="8 9">
    <name type="scientific">Acinetobacter bereziniae</name>
    <name type="common">Acinetobacter genomosp. 10</name>
    <dbReference type="NCBI Taxonomy" id="106648"/>
    <lineage>
        <taxon>Bacteria</taxon>
        <taxon>Pseudomonadati</taxon>
        <taxon>Pseudomonadota</taxon>
        <taxon>Gammaproteobacteria</taxon>
        <taxon>Moraxellales</taxon>
        <taxon>Moraxellaceae</taxon>
        <taxon>Acinetobacter</taxon>
    </lineage>
</organism>
<dbReference type="Gene3D" id="3.40.190.10">
    <property type="entry name" value="Periplasmic binding protein-like II"/>
    <property type="match status" value="2"/>
</dbReference>
<protein>
    <submittedName>
        <fullName evidence="8">D-methionine-binding lipoprotein MetQ</fullName>
    </submittedName>
</protein>
<sequence>MTQTNSSANGNPSPRKNAKSKFILLGIVIIAVIAGLVYWNHHKKSGSAEITIGISPPFAKPLQVAAEEAKKQGILIKLVEFSDWNTPNITLNHGDIDANYFQHQPFLSNALKETGFKLKPIATGVATHVGLYSKKYDSLAAVPEHARVVIPNDPVNQGRALLLLQQAKLISLKDPNNHLSNLQDITANPKNFKFIEVEGPQTARAVDDADLVFSYPLYLRLAKTIDPNKALLLDDNTNTRYAILFVVKDDYEQQHPDKAKQLKEFIKIYQTSDKVKQALNDDIGENLWFAGWK</sequence>
<proteinExistence type="inferred from homology"/>
<evidence type="ECO:0000256" key="3">
    <source>
        <dbReference type="ARBA" id="ARBA00022729"/>
    </source>
</evidence>
<comment type="similarity">
    <text evidence="2">Belongs to the NlpA lipoprotein family.</text>
</comment>
<dbReference type="PANTHER" id="PTHR30429">
    <property type="entry name" value="D-METHIONINE-BINDING LIPOPROTEIN METQ"/>
    <property type="match status" value="1"/>
</dbReference>
<evidence type="ECO:0000256" key="5">
    <source>
        <dbReference type="ARBA" id="ARBA00023139"/>
    </source>
</evidence>